<organism evidence="5 6">
    <name type="scientific">Sphingobacterium athyrii</name>
    <dbReference type="NCBI Taxonomy" id="2152717"/>
    <lineage>
        <taxon>Bacteria</taxon>
        <taxon>Pseudomonadati</taxon>
        <taxon>Bacteroidota</taxon>
        <taxon>Sphingobacteriia</taxon>
        <taxon>Sphingobacteriales</taxon>
        <taxon>Sphingobacteriaceae</taxon>
        <taxon>Sphingobacterium</taxon>
    </lineage>
</organism>
<feature type="domain" description="Glycoside hydrolase family 2 catalytic" evidence="3">
    <location>
        <begin position="314"/>
        <end position="454"/>
    </location>
</feature>
<dbReference type="Pfam" id="PF00703">
    <property type="entry name" value="Glyco_hydro_2"/>
    <property type="match status" value="1"/>
</dbReference>
<keyword evidence="5" id="KW-0378">Hydrolase</keyword>
<name>A0A363NR19_9SPHI</name>
<gene>
    <name evidence="5" type="ORF">DCO56_15045</name>
</gene>
<dbReference type="SUPFAM" id="SSF51445">
    <property type="entry name" value="(Trans)glycosidases"/>
    <property type="match status" value="1"/>
</dbReference>
<protein>
    <submittedName>
        <fullName evidence="5">Glycoside hydrolase family 2</fullName>
    </submittedName>
</protein>
<dbReference type="GO" id="GO:0005975">
    <property type="term" value="P:carbohydrate metabolic process"/>
    <property type="evidence" value="ECO:0007669"/>
    <property type="project" value="InterPro"/>
</dbReference>
<dbReference type="GO" id="GO:0004553">
    <property type="term" value="F:hydrolase activity, hydrolyzing O-glycosyl compounds"/>
    <property type="evidence" value="ECO:0007669"/>
    <property type="project" value="InterPro"/>
</dbReference>
<sequence>MYRYLILLFALLQSYCLWAVEGYQLNLAGQWSVQLDPEDVGVKNGWTNRSFATSIKLPGTTDDARLGTANSLAPALTKPQLSHLTRKHRYVGVAWYTKELSIPRGWAGKEMILKLERIIWESTIWIDGKEVPQKQRSLVSAHEFYLSSFLKAGKKHRLTIRIDNRKKMAISVDDMAHAYTDHTQIMWNGIIGSMYIEALDKIHVKQLSTFPVLSAKRVDLSIVLSNKTQKNTRSTLKVRVRGKGDKTFLPAVDKEILLMPGDSSIQLSYDLGPEMRAWNEFSPNLYEVEVVCHSTEGTNVTSTSFGMRELSKKGTAMNINGQPLFLRGTLECNIFPLTGHPPMEEAGWLKVFTTARQWGLNHLRFHSWCPPEAAFAVADELGFYLQVELPIWENNVGKDDAVLGFLYEEADRMIKQYGNHPSFCFWSMGNELSGDFDALNTLVKHIKEKDQRHLYTATSFTFQQGHGISGEPFDDFLITQWTAKGWVRGQGVFNSEPPVFNKNYIASLEGVSIPVVTHEIGQYAVYPNLDEIKKYTGVLKPLNFIAVAEDLKRKGLLHKAKAYTMSSGKLAAILYKEELERALKTPGISGYQLLDLHDFPGQGTALVGLLDAFWDSKNILSAAEFRQFCAPVVPLLQFSKAVYTNDEVFDGVVDISNYGAVTLSDQLVEWSMKDGAKTVAKGHFQTVVGQRYNGNVGRFEVPLQAIQQAKKLTLHINLKGTSYENHWNIWVYPKENQNDFTEVSYTRELDDALRLLQAGKKVLLNPDWKKITGIEGKFVPVFWSPVHFPKQAGTMGLLCDPKHPVFGSFPTDGHTDWQWWDLQINSTTMVIDQIKGGKALVEMIDNFANNRKLATLFEGSVGKGKLMVASFDLATDLNNRPVARQMLQSILTYMNSSRFAPKVIENPEVLQKILQYKEPQEKAAPKAIY</sequence>
<dbReference type="InterPro" id="IPR008979">
    <property type="entry name" value="Galactose-bd-like_sf"/>
</dbReference>
<dbReference type="Pfam" id="PF02836">
    <property type="entry name" value="Glyco_hydro_2_C"/>
    <property type="match status" value="1"/>
</dbReference>
<dbReference type="InterPro" id="IPR006103">
    <property type="entry name" value="Glyco_hydro_2_cat"/>
</dbReference>
<comment type="similarity">
    <text evidence="1">Belongs to the glycosyl hydrolase 2 family.</text>
</comment>
<dbReference type="Pfam" id="PF02837">
    <property type="entry name" value="Glyco_hydro_2_N"/>
    <property type="match status" value="1"/>
</dbReference>
<dbReference type="RefSeq" id="WP_108634613.1">
    <property type="nucleotide sequence ID" value="NZ_QCXX01000004.1"/>
</dbReference>
<dbReference type="InterPro" id="IPR017853">
    <property type="entry name" value="GH"/>
</dbReference>
<evidence type="ECO:0000313" key="5">
    <source>
        <dbReference type="EMBL" id="PUV23255.1"/>
    </source>
</evidence>
<keyword evidence="6" id="KW-1185">Reference proteome</keyword>
<evidence type="ECO:0000313" key="6">
    <source>
        <dbReference type="Proteomes" id="UP000250831"/>
    </source>
</evidence>
<dbReference type="OrthoDB" id="9814867at2"/>
<dbReference type="InterPro" id="IPR006104">
    <property type="entry name" value="Glyco_hydro_2_N"/>
</dbReference>
<evidence type="ECO:0000259" key="2">
    <source>
        <dbReference type="Pfam" id="PF00703"/>
    </source>
</evidence>
<dbReference type="SUPFAM" id="SSF49785">
    <property type="entry name" value="Galactose-binding domain-like"/>
    <property type="match status" value="1"/>
</dbReference>
<comment type="caution">
    <text evidence="5">The sequence shown here is derived from an EMBL/GenBank/DDBJ whole genome shotgun (WGS) entry which is preliminary data.</text>
</comment>
<dbReference type="Proteomes" id="UP000250831">
    <property type="component" value="Unassembled WGS sequence"/>
</dbReference>
<reference evidence="5 6" key="1">
    <citation type="submission" date="2018-04" db="EMBL/GenBank/DDBJ databases">
        <title>Sphingobacterium sp. M46 Genome.</title>
        <authorList>
            <person name="Cheng J."/>
            <person name="Li Y."/>
        </authorList>
    </citation>
    <scope>NUCLEOTIDE SEQUENCE [LARGE SCALE GENOMIC DNA]</scope>
    <source>
        <strain evidence="5 6">M46</strain>
    </source>
</reference>
<proteinExistence type="inferred from homology"/>
<feature type="domain" description="Glycosyl hydrolases family 2 sugar binding" evidence="4">
    <location>
        <begin position="27"/>
        <end position="166"/>
    </location>
</feature>
<dbReference type="EMBL" id="QCXX01000004">
    <property type="protein sequence ID" value="PUV23255.1"/>
    <property type="molecule type" value="Genomic_DNA"/>
</dbReference>
<dbReference type="InterPro" id="IPR051913">
    <property type="entry name" value="GH2_Domain-Containing"/>
</dbReference>
<evidence type="ECO:0000259" key="4">
    <source>
        <dbReference type="Pfam" id="PF02837"/>
    </source>
</evidence>
<evidence type="ECO:0000256" key="1">
    <source>
        <dbReference type="ARBA" id="ARBA00007401"/>
    </source>
</evidence>
<dbReference type="PANTHER" id="PTHR42732">
    <property type="entry name" value="BETA-GALACTOSIDASE"/>
    <property type="match status" value="1"/>
</dbReference>
<dbReference type="Gene3D" id="3.20.20.80">
    <property type="entry name" value="Glycosidases"/>
    <property type="match status" value="1"/>
</dbReference>
<dbReference type="PANTHER" id="PTHR42732:SF1">
    <property type="entry name" value="BETA-MANNOSIDASE"/>
    <property type="match status" value="1"/>
</dbReference>
<feature type="domain" description="Glycoside hydrolase family 2 immunoglobulin-like beta-sandwich" evidence="2">
    <location>
        <begin position="203"/>
        <end position="308"/>
    </location>
</feature>
<dbReference type="InterPro" id="IPR006102">
    <property type="entry name" value="Ig-like_GH2"/>
</dbReference>
<dbReference type="Gene3D" id="2.60.120.260">
    <property type="entry name" value="Galactose-binding domain-like"/>
    <property type="match status" value="1"/>
</dbReference>
<accession>A0A363NR19</accession>
<dbReference type="AlphaFoldDB" id="A0A363NR19"/>
<evidence type="ECO:0000259" key="3">
    <source>
        <dbReference type="Pfam" id="PF02836"/>
    </source>
</evidence>